<gene>
    <name evidence="1" type="ORF">CANCADRAFT_1575</name>
</gene>
<sequence>MFEHLYSENSTKFQATHVIAQVDRGVKVKSACRIDNLIKRNNTSHQSQLFQASTINFSVNLPQAINEFAKKFSVRSNHVYVLLSHYQSSLVRIADSICRGLS</sequence>
<organism evidence="1 2">
    <name type="scientific">Tortispora caseinolytica NRRL Y-17796</name>
    <dbReference type="NCBI Taxonomy" id="767744"/>
    <lineage>
        <taxon>Eukaryota</taxon>
        <taxon>Fungi</taxon>
        <taxon>Dikarya</taxon>
        <taxon>Ascomycota</taxon>
        <taxon>Saccharomycotina</taxon>
        <taxon>Trigonopsidomycetes</taxon>
        <taxon>Trigonopsidales</taxon>
        <taxon>Trigonopsidaceae</taxon>
        <taxon>Tortispora</taxon>
    </lineage>
</organism>
<dbReference type="Proteomes" id="UP000095023">
    <property type="component" value="Unassembled WGS sequence"/>
</dbReference>
<dbReference type="EMBL" id="KV453842">
    <property type="protein sequence ID" value="ODV89841.1"/>
    <property type="molecule type" value="Genomic_DNA"/>
</dbReference>
<dbReference type="AlphaFoldDB" id="A0A1E4TDK1"/>
<protein>
    <submittedName>
        <fullName evidence="1">Uncharacterized protein</fullName>
    </submittedName>
</protein>
<name>A0A1E4TDK1_9ASCO</name>
<accession>A0A1E4TDK1</accession>
<reference evidence="2" key="1">
    <citation type="submission" date="2016-02" db="EMBL/GenBank/DDBJ databases">
        <title>Comparative genomics of biotechnologically important yeasts.</title>
        <authorList>
            <consortium name="DOE Joint Genome Institute"/>
            <person name="Riley R."/>
            <person name="Haridas S."/>
            <person name="Wolfe K.H."/>
            <person name="Lopes M.R."/>
            <person name="Hittinger C.T."/>
            <person name="Goker M."/>
            <person name="Salamov A."/>
            <person name="Wisecaver J."/>
            <person name="Long T.M."/>
            <person name="Aerts A.L."/>
            <person name="Barry K."/>
            <person name="Choi C."/>
            <person name="Clum A."/>
            <person name="Coughlan A.Y."/>
            <person name="Deshpande S."/>
            <person name="Douglass A.P."/>
            <person name="Hanson S.J."/>
            <person name="Klenk H.-P."/>
            <person name="Labutti K."/>
            <person name="Lapidus A."/>
            <person name="Lindquist E."/>
            <person name="Lipzen A."/>
            <person name="Meier-Kolthoff J.P."/>
            <person name="Ohm R.A."/>
            <person name="Otillar R.P."/>
            <person name="Pangilinan J."/>
            <person name="Peng Y."/>
            <person name="Rokas A."/>
            <person name="Rosa C.A."/>
            <person name="Scheuner C."/>
            <person name="Sibirny A.A."/>
            <person name="Slot J.C."/>
            <person name="Stielow J.B."/>
            <person name="Sun H."/>
            <person name="Kurtzman C.P."/>
            <person name="Blackwell M."/>
            <person name="Jeffries T.W."/>
            <person name="Grigoriev I.V."/>
        </authorList>
    </citation>
    <scope>NUCLEOTIDE SEQUENCE [LARGE SCALE GENOMIC DNA]</scope>
    <source>
        <strain evidence="2">NRRL Y-17796</strain>
    </source>
</reference>
<evidence type="ECO:0000313" key="1">
    <source>
        <dbReference type="EMBL" id="ODV89841.1"/>
    </source>
</evidence>
<evidence type="ECO:0000313" key="2">
    <source>
        <dbReference type="Proteomes" id="UP000095023"/>
    </source>
</evidence>
<proteinExistence type="predicted"/>
<keyword evidence="2" id="KW-1185">Reference proteome</keyword>